<dbReference type="InterPro" id="IPR025110">
    <property type="entry name" value="AMP-bd_C"/>
</dbReference>
<evidence type="ECO:0000256" key="2">
    <source>
        <dbReference type="ARBA" id="ARBA00006432"/>
    </source>
</evidence>
<dbReference type="PROSITE" id="PS00012">
    <property type="entry name" value="PHOSPHOPANTETHEINE"/>
    <property type="match status" value="1"/>
</dbReference>
<dbReference type="InterPro" id="IPR020845">
    <property type="entry name" value="AMP-binding_CS"/>
</dbReference>
<dbReference type="GO" id="GO:0043041">
    <property type="term" value="P:amino acid activation for nonribosomal peptide biosynthetic process"/>
    <property type="evidence" value="ECO:0007669"/>
    <property type="project" value="TreeGrafter"/>
</dbReference>
<dbReference type="FunFam" id="1.10.1200.10:FF:000016">
    <property type="entry name" value="Non-ribosomal peptide synthase"/>
    <property type="match status" value="1"/>
</dbReference>
<dbReference type="Gene3D" id="3.30.559.10">
    <property type="entry name" value="Chloramphenicol acetyltransferase-like domain"/>
    <property type="match status" value="3"/>
</dbReference>
<dbReference type="FunFam" id="3.40.50.12780:FF:000012">
    <property type="entry name" value="Non-ribosomal peptide synthetase"/>
    <property type="match status" value="2"/>
</dbReference>
<dbReference type="FunFam" id="3.40.50.980:FF:000001">
    <property type="entry name" value="Non-ribosomal peptide synthetase"/>
    <property type="match status" value="2"/>
</dbReference>
<dbReference type="Gene3D" id="2.30.38.10">
    <property type="entry name" value="Luciferase, Domain 3"/>
    <property type="match status" value="2"/>
</dbReference>
<dbReference type="FunFam" id="3.30.559.10:FF:000012">
    <property type="entry name" value="Non-ribosomal peptide synthetase"/>
    <property type="match status" value="2"/>
</dbReference>
<dbReference type="Gene3D" id="3.40.50.980">
    <property type="match status" value="4"/>
</dbReference>
<feature type="domain" description="Carrier" evidence="5">
    <location>
        <begin position="1491"/>
        <end position="1566"/>
    </location>
</feature>
<dbReference type="EMBL" id="HE967328">
    <property type="protein sequence ID" value="CCJ67648.1"/>
    <property type="molecule type" value="Genomic_DNA"/>
</dbReference>
<dbReference type="Pfam" id="PF00668">
    <property type="entry name" value="Condensation"/>
    <property type="match status" value="3"/>
</dbReference>
<proteinExistence type="inferred from homology"/>
<gene>
    <name evidence="6" type="primary">jagD</name>
</gene>
<dbReference type="NCBIfam" id="TIGR01733">
    <property type="entry name" value="AA-adenyl-dom"/>
    <property type="match status" value="2"/>
</dbReference>
<keyword evidence="4" id="KW-0597">Phosphoprotein</keyword>
<name>K7ZX55_9BURK</name>
<protein>
    <submittedName>
        <fullName evidence="6">JagD</fullName>
    </submittedName>
</protein>
<dbReference type="NCBIfam" id="NF003417">
    <property type="entry name" value="PRK04813.1"/>
    <property type="match status" value="2"/>
</dbReference>
<dbReference type="SUPFAM" id="SSF56801">
    <property type="entry name" value="Acetyl-CoA synthetase-like"/>
    <property type="match status" value="2"/>
</dbReference>
<dbReference type="Gene3D" id="3.40.50.1820">
    <property type="entry name" value="alpha/beta hydrolase"/>
    <property type="match status" value="1"/>
</dbReference>
<dbReference type="FunFam" id="3.30.300.30:FF:000010">
    <property type="entry name" value="Enterobactin synthetase component F"/>
    <property type="match status" value="2"/>
</dbReference>
<dbReference type="Pfam" id="PF13193">
    <property type="entry name" value="AMP-binding_C"/>
    <property type="match status" value="2"/>
</dbReference>
<dbReference type="InterPro" id="IPR001031">
    <property type="entry name" value="Thioesterase"/>
</dbReference>
<keyword evidence="3" id="KW-0596">Phosphopantetheine</keyword>
<dbReference type="FunFam" id="2.30.38.10:FF:000001">
    <property type="entry name" value="Non-ribosomal peptide synthetase PvdI"/>
    <property type="match status" value="1"/>
</dbReference>
<dbReference type="InterPro" id="IPR009081">
    <property type="entry name" value="PP-bd_ACP"/>
</dbReference>
<dbReference type="Pfam" id="PF00550">
    <property type="entry name" value="PP-binding"/>
    <property type="match status" value="2"/>
</dbReference>
<dbReference type="InterPro" id="IPR023213">
    <property type="entry name" value="CAT-like_dom_sf"/>
</dbReference>
<dbReference type="GO" id="GO:0031177">
    <property type="term" value="F:phosphopantetheine binding"/>
    <property type="evidence" value="ECO:0007669"/>
    <property type="project" value="InterPro"/>
</dbReference>
<dbReference type="Pfam" id="PF00501">
    <property type="entry name" value="AMP-binding"/>
    <property type="match status" value="2"/>
</dbReference>
<dbReference type="GO" id="GO:0044550">
    <property type="term" value="P:secondary metabolite biosynthetic process"/>
    <property type="evidence" value="ECO:0007669"/>
    <property type="project" value="UniProtKB-ARBA"/>
</dbReference>
<dbReference type="GO" id="GO:0005829">
    <property type="term" value="C:cytosol"/>
    <property type="evidence" value="ECO:0007669"/>
    <property type="project" value="TreeGrafter"/>
</dbReference>
<dbReference type="Pfam" id="PF00975">
    <property type="entry name" value="Thioesterase"/>
    <property type="match status" value="1"/>
</dbReference>
<dbReference type="SUPFAM" id="SSF47336">
    <property type="entry name" value="ACP-like"/>
    <property type="match status" value="2"/>
</dbReference>
<dbReference type="GO" id="GO:0003824">
    <property type="term" value="F:catalytic activity"/>
    <property type="evidence" value="ECO:0007669"/>
    <property type="project" value="InterPro"/>
</dbReference>
<organism evidence="6">
    <name type="scientific">Janthinobacterium agaricidamnosum</name>
    <dbReference type="NCBI Taxonomy" id="55508"/>
    <lineage>
        <taxon>Bacteria</taxon>
        <taxon>Pseudomonadati</taxon>
        <taxon>Pseudomonadota</taxon>
        <taxon>Betaproteobacteria</taxon>
        <taxon>Burkholderiales</taxon>
        <taxon>Oxalobacteraceae</taxon>
        <taxon>Janthinobacterium</taxon>
    </lineage>
</organism>
<dbReference type="InterPro" id="IPR006162">
    <property type="entry name" value="Ppantetheine_attach_site"/>
</dbReference>
<dbReference type="InterPro" id="IPR010071">
    <property type="entry name" value="AA_adenyl_dom"/>
</dbReference>
<dbReference type="Gene3D" id="1.10.1200.10">
    <property type="entry name" value="ACP-like"/>
    <property type="match status" value="2"/>
</dbReference>
<dbReference type="PROSITE" id="PS50075">
    <property type="entry name" value="CARRIER"/>
    <property type="match status" value="2"/>
</dbReference>
<comment type="cofactor">
    <cofactor evidence="1">
        <name>pantetheine 4'-phosphate</name>
        <dbReference type="ChEBI" id="CHEBI:47942"/>
    </cofactor>
</comment>
<dbReference type="CDD" id="cd17643">
    <property type="entry name" value="A_NRPS_Cytc1-like"/>
    <property type="match status" value="1"/>
</dbReference>
<reference evidence="6" key="1">
    <citation type="journal article" date="2012" name="Angew. Chem. Int. Ed.">
        <title>Imaging Mass Spectrometry and Genome Mining Reveal Highly Antifungal Virulence Factor of Mushroom Soft Rot Pathogens.</title>
        <authorList>
            <person name="Graupner K."/>
            <person name="Scherlach K."/>
            <person name="Bretschneider T."/>
            <person name="Lackner G."/>
            <person name="Roth M."/>
            <person name="Gross H."/>
            <person name="Hertweck C."/>
        </authorList>
    </citation>
    <scope>NUCLEOTIDE SEQUENCE</scope>
    <source>
        <strain evidence="6">DSM 9628</strain>
    </source>
</reference>
<dbReference type="Gene3D" id="3.30.559.30">
    <property type="entry name" value="Nonribosomal peptide synthetase, condensation domain"/>
    <property type="match status" value="3"/>
</dbReference>
<dbReference type="InterPro" id="IPR029058">
    <property type="entry name" value="AB_hydrolase_fold"/>
</dbReference>
<evidence type="ECO:0000256" key="3">
    <source>
        <dbReference type="ARBA" id="ARBA00022450"/>
    </source>
</evidence>
<sequence>MSDVLNQIVNQAAGEAAGELVNEVVNTVFSDADLADAELLSMLDALGDDDGAFDPLRIPRLAASSAALSYAQQRLWFFEQLEPGSAFFNMPASVRLLGRLDSAALARSLNEIVRRHEALRTSFIAEDGTPRQRIAAQLALDLPLTDLSGLEPGARQEAARRLAQQAACQPFDLERGPLIRASLVRLGPNEHIVTLTLHHIVSDGWSMGVLVGEVAALYGAFVQGLPSPLPELPIQYADFAQWQRQWLAGGVLEQQLGYWRRQLAGADELLALPTDRPRPPRQRYQGATLSFTLPAPLTRALHALGERHQATLFMTLTAVFNVLLARYSGQSDICLGTVIANRNRPQTEALIGFFVNTLVLRSRIDGAASFADLLRQVRGTALDAYAHQDVPFEQLVEALKPERQPGHTPLFQAMLLLQNMPTGTLELPGLTLSQVAAERAVAKFDLTLYLQEEGEQLAGAFEYNTDLFDAASIARMAGHFSHLLQAVADHPQACIDQLPLCDWRAMPPVAALARDAALQPLSPHQERMWFIDVFEAGHLYPASPTYHNIPLLLELEGPLPVSVIQAALDALMARHAILRTRIETREARGWQRLDDTARLPLRELDAADPGADPVALALADAAQPFTLERDLLVRAALVRGAARTLLAITAHHIIADRASMRLLARDLLELCAALLEQRAPRLPPLRVEHADYVAWRDGLDPAHTEALFFYWKRQLRGRLQALELPLNRARPAVHTFSAARHEFTIDAGLAGRLRALAARSGSGLFDVAACAFNALLRRYAGHDEIVIGTSAPWRERAELAGVVGPFANLLVLRNVIGQDSTLLDLLRQGALGREQALRHQDMQFDQLALRLKPEKDMSRTALFDVLFQLEEDDAALAAGALRARVIETNLGYGKNDLHLCLHAERDSLAGRLVYNADFFDPWLAAQMMRHYVVLLEALADDPGQRIDDVALLDRTETGRQLYDWNDSQASYPDTQTVHQLFELQAARVPQRIAVTFEGAGLSYQELNRRANRLAHYLRHQGVGAESLVALCLERSFDMIVAILAVMKAGGAYVPIDPQYPAERIAYMLSDSGSRWVITSSALADALDGLKAAPQASLIALDSAARAIAAEAEHNPPNLNQPRHLVYVIYTSGSTGQPKGTLLEHRNVVRLLCNDRLQFAIGEQDVWSMLHSYAFDFTVWELYGALLHGGRVALVSKTARQDPVLLLDQLLEQQVSVLSQTPTAFYNLIDEMARRPGLALPALRYVVFGGEGLNPLKLKAFRAAHPQVELINMYGITETCVHVTFKRLGDDDMHSGASNIGRPIPTTTTYIMDHRQRLLPAGVPGEICVGGLGVGRGYLNREQLTRERFVDHPYLPGERLYRSGDLAKLLENGDMVYLGRIDNQVQLRGFRVELGEIEAALLALPAVRDVAVRAREDAPGDTRLVAYLVPQAGGAALDPVLLRTALLQTLPEYMVPAHFIALVRLPLTPNGKVDSRALPAPGASRSEAAYVAPATPVEQALAAIWAEVLGLDKVGAQDNFFALGGHSLLATQVMSKVRVAFGAELPLRVMFEAPSVAALAQRIVPAQRHDAPATIPPARATIGDAAPPLSFAQQRLWFLDQLEPGSALYNIPAALRLGGRLDVAALRRTINQIVARHAVLRTTFAARDGAPVQLVAPRLELGLPLTDLGGLAPAEREARAHALAGAEAAAPFDLARGPLIRAALLRLDDSEHVLLFTVHHSVADGWSIGVLVREVAALYAAYADGAWVEGQASPLAPLPLQYGDFAHWQRTWLSGAVLQRQLDYWRAQLAGAPALLALPTDRPRPPLQSYRGATLPFDVPAATLAGLAALGRQQQATLFMTLAAAFSVLLSRYSGQADLCIGTPIANRNRAETEGLIGFFVNTLVLRARVERGDSFASLLRQVRATALGAYAHQDVPFEQLVEALKPERHLSHAPLFQVMLVLQNAPMDTLQLPGLTLRPLQAPNTVAKFDLTLNLIEQEGRLLAAFEYNTDLFDAATIARMAGHYNELLGAVAADASCRIGDLAMLSPAERNRLLVEWNATAAPYPDTVGVHRLFEAQAARTPHRPALRFGALELSYAELNARANRLAHHLRGLGVGPETLVGLCVARSADMIVGLLGILKAGGAYVPLDPAHPPQRLRHMLEDARPPVLLTQRRLLPGLPLDGMERIAAVCLDDEEVAAVRGDDNNPPDATLPEQLAYVIYTSGSSGKPKGVQICHRNLAASTAARIGYYRPAGRHLLMSPVSFDSSVALIFGSLLSGATLLVPDDDSVRDPALLAALIREQQVSTLLCVPSLYAELLRACQPAPDWALRQAIVAGESCAPELVRSSHARWPQVELYNEYGPTEGTVWASVYRTAPDDARGIVPIGRAIANTRIYILDGGLQPVPVGVAGELHIAGDGLARGYLRRADLSADKFMPDPFGAAPGARMYRTGDLARYLADGNIEYLGRIDQQVKIRGFRIELDEIEAALASLPGVSAGLVLVREDAPGDKRLAAYLLARADARQDSLAPPALRAALARLLPEYMVPAHFIVLEQWPLTPNGKIDRQALPAPDMARGESGYVAPDTPQEAALAAIWAEVLGRDRAGVLDNFFESGGHSLLGLRLVQQARIALGASIPVAALFAAPTPRALAAWMDAHRGAPAASGDAGALVSLGGAPEANTVFLLHDIGGRVTSYASVAAALVRHGYAVAALQLSGHEAALPDSFEALVARSVAAIRGRQPAGPYRLAGHSYGGVLAAHIAAQLEAEGERIEFLGVLDSVPLAPGTVPLAAAADPLERCMYIAVACAAAAGAHGMAFERRQFAALADSQARWRLILAMLARAGLCADAGDTAELAALDRAFGRLALLPVAPLPRLRRAPEVWNCAAHDADFGLEWAACSGAAVRSHRCDGDHVSMLSGPAGAALGGALAAALRRCAAGAQDVQDHPS</sequence>
<dbReference type="InterPro" id="IPR020806">
    <property type="entry name" value="PKS_PP-bd"/>
</dbReference>
<evidence type="ECO:0000256" key="4">
    <source>
        <dbReference type="ARBA" id="ARBA00022553"/>
    </source>
</evidence>
<dbReference type="InterPro" id="IPR000873">
    <property type="entry name" value="AMP-dep_synth/lig_dom"/>
</dbReference>
<dbReference type="FunFam" id="1.10.1200.10:FF:000005">
    <property type="entry name" value="Nonribosomal peptide synthetase 1"/>
    <property type="match status" value="1"/>
</dbReference>
<dbReference type="PROSITE" id="PS00455">
    <property type="entry name" value="AMP_BINDING"/>
    <property type="match status" value="2"/>
</dbReference>
<dbReference type="PANTHER" id="PTHR45527:SF14">
    <property type="entry name" value="PLIPASTATIN SYNTHASE SUBUNIT B"/>
    <property type="match status" value="1"/>
</dbReference>
<dbReference type="SMART" id="SM00823">
    <property type="entry name" value="PKS_PP"/>
    <property type="match status" value="2"/>
</dbReference>
<evidence type="ECO:0000259" key="5">
    <source>
        <dbReference type="PROSITE" id="PS50075"/>
    </source>
</evidence>
<dbReference type="PANTHER" id="PTHR45527">
    <property type="entry name" value="NONRIBOSOMAL PEPTIDE SYNTHETASE"/>
    <property type="match status" value="1"/>
</dbReference>
<dbReference type="Gene3D" id="3.30.300.30">
    <property type="match status" value="2"/>
</dbReference>
<dbReference type="InterPro" id="IPR045851">
    <property type="entry name" value="AMP-bd_C_sf"/>
</dbReference>
<dbReference type="SUPFAM" id="SSF52777">
    <property type="entry name" value="CoA-dependent acyltransferases"/>
    <property type="match status" value="6"/>
</dbReference>
<accession>K7ZX55</accession>
<dbReference type="CDD" id="cd19531">
    <property type="entry name" value="LCL_NRPS-like"/>
    <property type="match status" value="3"/>
</dbReference>
<dbReference type="InterPro" id="IPR036736">
    <property type="entry name" value="ACP-like_sf"/>
</dbReference>
<dbReference type="InterPro" id="IPR001242">
    <property type="entry name" value="Condensation_dom"/>
</dbReference>
<dbReference type="GO" id="GO:0072330">
    <property type="term" value="P:monocarboxylic acid biosynthetic process"/>
    <property type="evidence" value="ECO:0007669"/>
    <property type="project" value="UniProtKB-ARBA"/>
</dbReference>
<comment type="similarity">
    <text evidence="2">Belongs to the ATP-dependent AMP-binding enzyme family.</text>
</comment>
<feature type="domain" description="Carrier" evidence="5">
    <location>
        <begin position="2562"/>
        <end position="2637"/>
    </location>
</feature>
<dbReference type="SUPFAM" id="SSF53474">
    <property type="entry name" value="alpha/beta-Hydrolases"/>
    <property type="match status" value="1"/>
</dbReference>
<dbReference type="CDD" id="cd05930">
    <property type="entry name" value="A_NRPS"/>
    <property type="match status" value="1"/>
</dbReference>
<evidence type="ECO:0000313" key="6">
    <source>
        <dbReference type="EMBL" id="CCJ67648.1"/>
    </source>
</evidence>
<evidence type="ECO:0000256" key="1">
    <source>
        <dbReference type="ARBA" id="ARBA00001957"/>
    </source>
</evidence>